<dbReference type="GO" id="GO:0016020">
    <property type="term" value="C:membrane"/>
    <property type="evidence" value="ECO:0007669"/>
    <property type="project" value="UniProtKB-SubCell"/>
</dbReference>
<feature type="transmembrane region" description="Helical" evidence="6">
    <location>
        <begin position="527"/>
        <end position="547"/>
    </location>
</feature>
<dbReference type="AlphaFoldDB" id="A0A2K3QN47"/>
<dbReference type="GO" id="GO:0035348">
    <property type="term" value="P:acetyl-CoA transmembrane transport"/>
    <property type="evidence" value="ECO:0007669"/>
    <property type="project" value="InterPro"/>
</dbReference>
<evidence type="ECO:0000256" key="4">
    <source>
        <dbReference type="ARBA" id="ARBA00023136"/>
    </source>
</evidence>
<keyword evidence="2 6" id="KW-0812">Transmembrane</keyword>
<protein>
    <submittedName>
        <fullName evidence="7">Membrane protein</fullName>
    </submittedName>
</protein>
<feature type="transmembrane region" description="Helical" evidence="6">
    <location>
        <begin position="86"/>
        <end position="110"/>
    </location>
</feature>
<dbReference type="Proteomes" id="UP000236621">
    <property type="component" value="Unassembled WGS sequence"/>
</dbReference>
<dbReference type="GO" id="GO:0008521">
    <property type="term" value="F:acetyl-CoA transmembrane transporter activity"/>
    <property type="evidence" value="ECO:0007669"/>
    <property type="project" value="InterPro"/>
</dbReference>
<dbReference type="EMBL" id="NRSZ01000181">
    <property type="protein sequence ID" value="PNY28962.1"/>
    <property type="molecule type" value="Genomic_DNA"/>
</dbReference>
<gene>
    <name evidence="7" type="ORF">TCAP_01117</name>
</gene>
<dbReference type="Pfam" id="PF13000">
    <property type="entry name" value="Acatn"/>
    <property type="match status" value="2"/>
</dbReference>
<evidence type="ECO:0000256" key="5">
    <source>
        <dbReference type="SAM" id="MobiDB-lite"/>
    </source>
</evidence>
<evidence type="ECO:0000256" key="2">
    <source>
        <dbReference type="ARBA" id="ARBA00022692"/>
    </source>
</evidence>
<feature type="compositionally biased region" description="Basic residues" evidence="5">
    <location>
        <begin position="1"/>
        <end position="10"/>
    </location>
</feature>
<feature type="transmembrane region" description="Helical" evidence="6">
    <location>
        <begin position="154"/>
        <end position="173"/>
    </location>
</feature>
<keyword evidence="3 6" id="KW-1133">Transmembrane helix</keyword>
<feature type="transmembrane region" description="Helical" evidence="6">
    <location>
        <begin position="230"/>
        <end position="249"/>
    </location>
</feature>
<evidence type="ECO:0000313" key="8">
    <source>
        <dbReference type="Proteomes" id="UP000236621"/>
    </source>
</evidence>
<evidence type="ECO:0000256" key="6">
    <source>
        <dbReference type="SAM" id="Phobius"/>
    </source>
</evidence>
<dbReference type="OrthoDB" id="6415790at2759"/>
<feature type="transmembrane region" description="Helical" evidence="6">
    <location>
        <begin position="451"/>
        <end position="470"/>
    </location>
</feature>
<organism evidence="7 8">
    <name type="scientific">Tolypocladium capitatum</name>
    <dbReference type="NCBI Taxonomy" id="45235"/>
    <lineage>
        <taxon>Eukaryota</taxon>
        <taxon>Fungi</taxon>
        <taxon>Dikarya</taxon>
        <taxon>Ascomycota</taxon>
        <taxon>Pezizomycotina</taxon>
        <taxon>Sordariomycetes</taxon>
        <taxon>Hypocreomycetidae</taxon>
        <taxon>Hypocreales</taxon>
        <taxon>Ophiocordycipitaceae</taxon>
        <taxon>Tolypocladium</taxon>
    </lineage>
</organism>
<feature type="transmembrane region" description="Helical" evidence="6">
    <location>
        <begin position="383"/>
        <end position="406"/>
    </location>
</feature>
<accession>A0A2K3QN47</accession>
<dbReference type="SUPFAM" id="SSF103473">
    <property type="entry name" value="MFS general substrate transporter"/>
    <property type="match status" value="1"/>
</dbReference>
<feature type="transmembrane region" description="Helical" evidence="6">
    <location>
        <begin position="193"/>
        <end position="218"/>
    </location>
</feature>
<name>A0A2K3QN47_9HYPO</name>
<evidence type="ECO:0000313" key="7">
    <source>
        <dbReference type="EMBL" id="PNY28962.1"/>
    </source>
</evidence>
<dbReference type="PANTHER" id="PTHR12778">
    <property type="entry name" value="SOLUTE CARRIER FAMILY 33 ACETYL-COA TRANSPORTER -RELATED"/>
    <property type="match status" value="1"/>
</dbReference>
<evidence type="ECO:0000256" key="3">
    <source>
        <dbReference type="ARBA" id="ARBA00022989"/>
    </source>
</evidence>
<comment type="subcellular location">
    <subcellularLocation>
        <location evidence="1">Membrane</location>
        <topology evidence="1">Multi-pass membrane protein</topology>
    </subcellularLocation>
</comment>
<feature type="region of interest" description="Disordered" evidence="5">
    <location>
        <begin position="1"/>
        <end position="49"/>
    </location>
</feature>
<feature type="transmembrane region" description="Helical" evidence="6">
    <location>
        <begin position="311"/>
        <end position="332"/>
    </location>
</feature>
<dbReference type="PANTHER" id="PTHR12778:SF9">
    <property type="entry name" value="ACETYL-COENZYME A TRANSPORTER 1"/>
    <property type="match status" value="1"/>
</dbReference>
<feature type="transmembrane region" description="Helical" evidence="6">
    <location>
        <begin position="352"/>
        <end position="371"/>
    </location>
</feature>
<comment type="caution">
    <text evidence="7">The sequence shown here is derived from an EMBL/GenBank/DDBJ whole genome shotgun (WGS) entry which is preliminary data.</text>
</comment>
<evidence type="ECO:0000256" key="1">
    <source>
        <dbReference type="ARBA" id="ARBA00004141"/>
    </source>
</evidence>
<feature type="transmembrane region" description="Helical" evidence="6">
    <location>
        <begin position="412"/>
        <end position="439"/>
    </location>
</feature>
<dbReference type="STRING" id="45235.A0A2K3QN47"/>
<dbReference type="InterPro" id="IPR024371">
    <property type="entry name" value="AcetylCoA_trans_1-like"/>
</dbReference>
<dbReference type="Gene3D" id="1.20.1250.20">
    <property type="entry name" value="MFS general substrate transporter like domains"/>
    <property type="match status" value="1"/>
</dbReference>
<keyword evidence="4 6" id="KW-0472">Membrane</keyword>
<sequence>MGARARRPKSPKSDHTPPLSLKGELGNGKMSNGVELRRKSANPDADNVTNNFISRESFSLDEPVPRTPVPSNHGFFELPLHDQRNFLLLVLLYFLQGIPMGLATGSVPFLLKNHMSYGEIGTFSLASYPYSLKLFWSPFVDAVWSPGFGRRKTWIVPIQFLSGFGMLWLGSHVEKMMETTGKPGGPTVWSFMLWWFFLVLMCATQDIAVDGWALTLLTPSNVSYASTAQTVGLTAGHFMSYTVFLALNAKDFANKWIRSVPSEQGLVSLGGYLTFWGWTYIVVTIGLGLMKREEKSQNEDGVWDVYKIMWGILKLKNVQTIIIVHLIAKIGFQANDGVTNLKLLDKGFGKDNMALTVLIDFPFEIGLGYYAGMWSQKYTPMRLWCWGFTGRLAAAALAQLTVAIFPRNGVTAWYLLVVIGEHVFSTFTNTIMFVAVSAFHAKVSDPVIGGTYMTLLATVSNLGGTFPRYFVLRLVDSFTVATCHPNASADHGRLKGTLVTEAFSCSVQAEKERCENGGGTCEMLRDGYYMVNMMCVAFGVATFLWYIKPKVLHLQSLPLRAWRLAPGK</sequence>
<dbReference type="FunFam" id="1.20.1250.20:FF:000289">
    <property type="entry name" value="Acetyl-coenzyme A transporter 1"/>
    <property type="match status" value="1"/>
</dbReference>
<dbReference type="InterPro" id="IPR004752">
    <property type="entry name" value="AmpG_permease/AT-1"/>
</dbReference>
<keyword evidence="8" id="KW-1185">Reference proteome</keyword>
<dbReference type="InterPro" id="IPR036259">
    <property type="entry name" value="MFS_trans_sf"/>
</dbReference>
<proteinExistence type="predicted"/>
<reference evidence="7 8" key="1">
    <citation type="submission" date="2017-08" db="EMBL/GenBank/DDBJ databases">
        <title>Harnessing the power of phylogenomics to disentangle the directionality and signatures of interkingdom host jumping in the parasitic fungal genus Tolypocladium.</title>
        <authorList>
            <person name="Quandt C.A."/>
            <person name="Patterson W."/>
            <person name="Spatafora J.W."/>
        </authorList>
    </citation>
    <scope>NUCLEOTIDE SEQUENCE [LARGE SCALE GENOMIC DNA]</scope>
    <source>
        <strain evidence="7 8">CBS 113982</strain>
    </source>
</reference>
<feature type="transmembrane region" description="Helical" evidence="6">
    <location>
        <begin position="269"/>
        <end position="290"/>
    </location>
</feature>